<dbReference type="SUPFAM" id="SSF51430">
    <property type="entry name" value="NAD(P)-linked oxidoreductase"/>
    <property type="match status" value="1"/>
</dbReference>
<dbReference type="EMBL" id="JBHUDG010000015">
    <property type="protein sequence ID" value="MFD1630310.1"/>
    <property type="molecule type" value="Genomic_DNA"/>
</dbReference>
<feature type="domain" description="NADP-dependent oxidoreductase" evidence="1">
    <location>
        <begin position="15"/>
        <end position="312"/>
    </location>
</feature>
<comment type="caution">
    <text evidence="2">The sequence shown here is derived from an EMBL/GenBank/DDBJ whole genome shotgun (WGS) entry which is preliminary data.</text>
</comment>
<dbReference type="CDD" id="cd19081">
    <property type="entry name" value="AKR_AKR9C1"/>
    <property type="match status" value="1"/>
</dbReference>
<evidence type="ECO:0000313" key="2">
    <source>
        <dbReference type="EMBL" id="MFD1630310.1"/>
    </source>
</evidence>
<dbReference type="InterPro" id="IPR050523">
    <property type="entry name" value="AKR_Detox_Biosynth"/>
</dbReference>
<proteinExistence type="predicted"/>
<organism evidence="2 3">
    <name type="scientific">Pseudopedobacter beijingensis</name>
    <dbReference type="NCBI Taxonomy" id="1207056"/>
    <lineage>
        <taxon>Bacteria</taxon>
        <taxon>Pseudomonadati</taxon>
        <taxon>Bacteroidota</taxon>
        <taxon>Sphingobacteriia</taxon>
        <taxon>Sphingobacteriales</taxon>
        <taxon>Sphingobacteriaceae</taxon>
        <taxon>Pseudopedobacter</taxon>
    </lineage>
</organism>
<dbReference type="Proteomes" id="UP001597118">
    <property type="component" value="Unassembled WGS sequence"/>
</dbReference>
<reference evidence="3" key="1">
    <citation type="journal article" date="2019" name="Int. J. Syst. Evol. Microbiol.">
        <title>The Global Catalogue of Microorganisms (GCM) 10K type strain sequencing project: providing services to taxonomists for standard genome sequencing and annotation.</title>
        <authorList>
            <consortium name="The Broad Institute Genomics Platform"/>
            <consortium name="The Broad Institute Genome Sequencing Center for Infectious Disease"/>
            <person name="Wu L."/>
            <person name="Ma J."/>
        </authorList>
    </citation>
    <scope>NUCLEOTIDE SEQUENCE [LARGE SCALE GENOMIC DNA]</scope>
    <source>
        <strain evidence="3">CCUG 53762</strain>
    </source>
</reference>
<dbReference type="PANTHER" id="PTHR43364:SF6">
    <property type="entry name" value="OXIDOREDUCTASE-RELATED"/>
    <property type="match status" value="1"/>
</dbReference>
<dbReference type="PANTHER" id="PTHR43364">
    <property type="entry name" value="NADH-SPECIFIC METHYLGLYOXAL REDUCTASE-RELATED"/>
    <property type="match status" value="1"/>
</dbReference>
<dbReference type="Gene3D" id="3.20.20.100">
    <property type="entry name" value="NADP-dependent oxidoreductase domain"/>
    <property type="match status" value="1"/>
</dbReference>
<sequence length="314" mass="34957">MEKRELGQSGIKVAPIVFGGNVFGWTIDEKKSFEILDAFVAAGFDFIDTADTYSYWVDGNTGGESETIIGNWLHSRKNRDKVVIATKVGSENRSHGRDISKAYILKTVEESLKRLKTDYIDLYQTHWDDDKTPVEETLSAYEQLIREGKIRTIGASNLSAERMKASLLAADSGLPKYQTFQPHYNLYARETYEKELMPVCVENNISSITYFSLESGFLTGKYRTASDFVKSVRGGGMAKYFNNRGFAILDALDEIAKKHQTQPATIALAWLLQRPSVAAPIVSATSVQQLESIIKAPSVVLDAEDIARLDKSSS</sequence>
<accession>A0ABW4IC39</accession>
<dbReference type="Pfam" id="PF00248">
    <property type="entry name" value="Aldo_ket_red"/>
    <property type="match status" value="1"/>
</dbReference>
<name>A0ABW4IC39_9SPHI</name>
<dbReference type="InterPro" id="IPR023210">
    <property type="entry name" value="NADP_OxRdtase_dom"/>
</dbReference>
<gene>
    <name evidence="2" type="ORF">ACFSAH_10500</name>
</gene>
<protein>
    <submittedName>
        <fullName evidence="2">Aldo/keto reductase</fullName>
    </submittedName>
</protein>
<evidence type="ECO:0000313" key="3">
    <source>
        <dbReference type="Proteomes" id="UP001597118"/>
    </source>
</evidence>
<dbReference type="RefSeq" id="WP_379662685.1">
    <property type="nucleotide sequence ID" value="NZ_JBHUDG010000015.1"/>
</dbReference>
<keyword evidence="3" id="KW-1185">Reference proteome</keyword>
<evidence type="ECO:0000259" key="1">
    <source>
        <dbReference type="Pfam" id="PF00248"/>
    </source>
</evidence>
<dbReference type="InterPro" id="IPR036812">
    <property type="entry name" value="NAD(P)_OxRdtase_dom_sf"/>
</dbReference>